<dbReference type="PANTHER" id="PTHR34054">
    <property type="entry name" value="EXPRESSED PROTEIN"/>
    <property type="match status" value="1"/>
</dbReference>
<sequence length="319" mass="36414">MRASSSVGVGLSLVFGCLLLALIAELYYLLCRKKRVTNTEIQETYSSPAREFLYLFCWKKPSSLTSTGLNTDTQVHEPQPSSSSSWLRPLGEEYDDMTIETELLRLQNLSAPPRFLFTIKEETKEDLESEDRSTKRGSRGRSLSDVVFTVETPFFTPLASPPFLTPPVTPRDSIYRPFSPLLHTSTDAEFNRIWASPPPKFKFLRDAEDKLQKRKLIERFGVDDFNHDDGVKDDENGSFITLIVSKEKDNISSSSQLTNKRRPIYLQHSGLKHTQAIRSWGILTPKGYTRERENHTSQSFLRGGVHLLHNFHVITTLLM</sequence>
<dbReference type="PROSITE" id="PS51257">
    <property type="entry name" value="PROKAR_LIPOPROTEIN"/>
    <property type="match status" value="1"/>
</dbReference>
<protein>
    <recommendedName>
        <fullName evidence="5">Membrane lipoprotein</fullName>
    </recommendedName>
</protein>
<evidence type="ECO:0000256" key="1">
    <source>
        <dbReference type="SAM" id="MobiDB-lite"/>
    </source>
</evidence>
<keyword evidence="4" id="KW-1185">Reference proteome</keyword>
<dbReference type="AlphaFoldDB" id="A0AA36DVS6"/>
<keyword evidence="2" id="KW-0812">Transmembrane</keyword>
<keyword evidence="2" id="KW-0472">Membrane</keyword>
<feature type="transmembrane region" description="Helical" evidence="2">
    <location>
        <begin position="6"/>
        <end position="30"/>
    </location>
</feature>
<evidence type="ECO:0008006" key="5">
    <source>
        <dbReference type="Google" id="ProtNLM"/>
    </source>
</evidence>
<evidence type="ECO:0000256" key="2">
    <source>
        <dbReference type="SAM" id="Phobius"/>
    </source>
</evidence>
<keyword evidence="2" id="KW-1133">Transmembrane helix</keyword>
<proteinExistence type="predicted"/>
<feature type="region of interest" description="Disordered" evidence="1">
    <location>
        <begin position="69"/>
        <end position="88"/>
    </location>
</feature>
<accession>A0AA36DVS6</accession>
<evidence type="ECO:0000313" key="3">
    <source>
        <dbReference type="EMBL" id="CAI9273641.1"/>
    </source>
</evidence>
<reference evidence="3" key="1">
    <citation type="submission" date="2023-04" db="EMBL/GenBank/DDBJ databases">
        <authorList>
            <person name="Vijverberg K."/>
            <person name="Xiong W."/>
            <person name="Schranz E."/>
        </authorList>
    </citation>
    <scope>NUCLEOTIDE SEQUENCE</scope>
</reference>
<organism evidence="3 4">
    <name type="scientific">Lactuca saligna</name>
    <name type="common">Willowleaf lettuce</name>
    <dbReference type="NCBI Taxonomy" id="75948"/>
    <lineage>
        <taxon>Eukaryota</taxon>
        <taxon>Viridiplantae</taxon>
        <taxon>Streptophyta</taxon>
        <taxon>Embryophyta</taxon>
        <taxon>Tracheophyta</taxon>
        <taxon>Spermatophyta</taxon>
        <taxon>Magnoliopsida</taxon>
        <taxon>eudicotyledons</taxon>
        <taxon>Gunneridae</taxon>
        <taxon>Pentapetalae</taxon>
        <taxon>asterids</taxon>
        <taxon>campanulids</taxon>
        <taxon>Asterales</taxon>
        <taxon>Asteraceae</taxon>
        <taxon>Cichorioideae</taxon>
        <taxon>Cichorieae</taxon>
        <taxon>Lactucinae</taxon>
        <taxon>Lactuca</taxon>
    </lineage>
</organism>
<dbReference type="EMBL" id="OX465078">
    <property type="protein sequence ID" value="CAI9273641.1"/>
    <property type="molecule type" value="Genomic_DNA"/>
</dbReference>
<gene>
    <name evidence="3" type="ORF">LSALG_LOCUS13774</name>
</gene>
<dbReference type="PANTHER" id="PTHR34054:SF7">
    <property type="entry name" value="MEMBRANE LIPOPROTEIN-RELATED"/>
    <property type="match status" value="1"/>
</dbReference>
<name>A0AA36DVS6_LACSI</name>
<evidence type="ECO:0000313" key="4">
    <source>
        <dbReference type="Proteomes" id="UP001177003"/>
    </source>
</evidence>
<dbReference type="InterPro" id="IPR045884">
    <property type="entry name" value="At5g59350-like"/>
</dbReference>
<dbReference type="Proteomes" id="UP001177003">
    <property type="component" value="Chromosome 2"/>
</dbReference>